<dbReference type="AlphaFoldDB" id="A0AAE1C8X7"/>
<name>A0AAE1C8X7_9PEZI</name>
<keyword evidence="1" id="KW-1133">Transmembrane helix</keyword>
<gene>
    <name evidence="2" type="ORF">B0T22DRAFT_248622</name>
</gene>
<evidence type="ECO:0000313" key="2">
    <source>
        <dbReference type="EMBL" id="KAK3683484.1"/>
    </source>
</evidence>
<organism evidence="2 3">
    <name type="scientific">Podospora appendiculata</name>
    <dbReference type="NCBI Taxonomy" id="314037"/>
    <lineage>
        <taxon>Eukaryota</taxon>
        <taxon>Fungi</taxon>
        <taxon>Dikarya</taxon>
        <taxon>Ascomycota</taxon>
        <taxon>Pezizomycotina</taxon>
        <taxon>Sordariomycetes</taxon>
        <taxon>Sordariomycetidae</taxon>
        <taxon>Sordariales</taxon>
        <taxon>Podosporaceae</taxon>
        <taxon>Podospora</taxon>
    </lineage>
</organism>
<comment type="caution">
    <text evidence="2">The sequence shown here is derived from an EMBL/GenBank/DDBJ whole genome shotgun (WGS) entry which is preliminary data.</text>
</comment>
<proteinExistence type="predicted"/>
<protein>
    <submittedName>
        <fullName evidence="2">Uncharacterized protein</fullName>
    </submittedName>
</protein>
<feature type="transmembrane region" description="Helical" evidence="1">
    <location>
        <begin position="94"/>
        <end position="112"/>
    </location>
</feature>
<keyword evidence="1" id="KW-0472">Membrane</keyword>
<keyword evidence="1" id="KW-0812">Transmembrane</keyword>
<accession>A0AAE1C8X7</accession>
<feature type="transmembrane region" description="Helical" evidence="1">
    <location>
        <begin position="39"/>
        <end position="64"/>
    </location>
</feature>
<dbReference type="EMBL" id="JAULSO010000004">
    <property type="protein sequence ID" value="KAK3683484.1"/>
    <property type="molecule type" value="Genomic_DNA"/>
</dbReference>
<reference evidence="2" key="2">
    <citation type="submission" date="2023-06" db="EMBL/GenBank/DDBJ databases">
        <authorList>
            <consortium name="Lawrence Berkeley National Laboratory"/>
            <person name="Haridas S."/>
            <person name="Hensen N."/>
            <person name="Bonometti L."/>
            <person name="Westerberg I."/>
            <person name="Brannstrom I.O."/>
            <person name="Guillou S."/>
            <person name="Cros-Aarteil S."/>
            <person name="Calhoun S."/>
            <person name="Kuo A."/>
            <person name="Mondo S."/>
            <person name="Pangilinan J."/>
            <person name="Riley R."/>
            <person name="Labutti K."/>
            <person name="Andreopoulos B."/>
            <person name="Lipzen A."/>
            <person name="Chen C."/>
            <person name="Yanf M."/>
            <person name="Daum C."/>
            <person name="Ng V."/>
            <person name="Clum A."/>
            <person name="Steindorff A."/>
            <person name="Ohm R."/>
            <person name="Martin F."/>
            <person name="Silar P."/>
            <person name="Natvig D."/>
            <person name="Lalanne C."/>
            <person name="Gautier V."/>
            <person name="Ament-Velasquez S.L."/>
            <person name="Kruys A."/>
            <person name="Hutchinson M.I."/>
            <person name="Powell A.J."/>
            <person name="Barry K."/>
            <person name="Miller A.N."/>
            <person name="Grigoriev I.V."/>
            <person name="Debuchy R."/>
            <person name="Gladieux P."/>
            <person name="Thoren M.H."/>
            <person name="Johannesson H."/>
        </authorList>
    </citation>
    <scope>NUCLEOTIDE SEQUENCE</scope>
    <source>
        <strain evidence="2">CBS 314.62</strain>
    </source>
</reference>
<evidence type="ECO:0000313" key="3">
    <source>
        <dbReference type="Proteomes" id="UP001270362"/>
    </source>
</evidence>
<dbReference type="Proteomes" id="UP001270362">
    <property type="component" value="Unassembled WGS sequence"/>
</dbReference>
<sequence>MILLVDWLAWQDGWTDWMDSHRWFVEHWQSQSKKCYTKVFFLVFCFPSSRSLSVGCLCALFSFLQCFRFSFLFFGLIGMFILFCSAWLENSTPVGGLFFVLWWLLVAGCSAWKRSGTLP</sequence>
<feature type="transmembrane region" description="Helical" evidence="1">
    <location>
        <begin position="71"/>
        <end position="88"/>
    </location>
</feature>
<keyword evidence="3" id="KW-1185">Reference proteome</keyword>
<evidence type="ECO:0000256" key="1">
    <source>
        <dbReference type="SAM" id="Phobius"/>
    </source>
</evidence>
<reference evidence="2" key="1">
    <citation type="journal article" date="2023" name="Mol. Phylogenet. Evol.">
        <title>Genome-scale phylogeny and comparative genomics of the fungal order Sordariales.</title>
        <authorList>
            <person name="Hensen N."/>
            <person name="Bonometti L."/>
            <person name="Westerberg I."/>
            <person name="Brannstrom I.O."/>
            <person name="Guillou S."/>
            <person name="Cros-Aarteil S."/>
            <person name="Calhoun S."/>
            <person name="Haridas S."/>
            <person name="Kuo A."/>
            <person name="Mondo S."/>
            <person name="Pangilinan J."/>
            <person name="Riley R."/>
            <person name="LaButti K."/>
            <person name="Andreopoulos B."/>
            <person name="Lipzen A."/>
            <person name="Chen C."/>
            <person name="Yan M."/>
            <person name="Daum C."/>
            <person name="Ng V."/>
            <person name="Clum A."/>
            <person name="Steindorff A."/>
            <person name="Ohm R.A."/>
            <person name="Martin F."/>
            <person name="Silar P."/>
            <person name="Natvig D.O."/>
            <person name="Lalanne C."/>
            <person name="Gautier V."/>
            <person name="Ament-Velasquez S.L."/>
            <person name="Kruys A."/>
            <person name="Hutchinson M.I."/>
            <person name="Powell A.J."/>
            <person name="Barry K."/>
            <person name="Miller A.N."/>
            <person name="Grigoriev I.V."/>
            <person name="Debuchy R."/>
            <person name="Gladieux P."/>
            <person name="Hiltunen Thoren M."/>
            <person name="Johannesson H."/>
        </authorList>
    </citation>
    <scope>NUCLEOTIDE SEQUENCE</scope>
    <source>
        <strain evidence="2">CBS 314.62</strain>
    </source>
</reference>